<organism evidence="1 2">
    <name type="scientific">Quercus lobata</name>
    <name type="common">Valley oak</name>
    <dbReference type="NCBI Taxonomy" id="97700"/>
    <lineage>
        <taxon>Eukaryota</taxon>
        <taxon>Viridiplantae</taxon>
        <taxon>Streptophyta</taxon>
        <taxon>Embryophyta</taxon>
        <taxon>Tracheophyta</taxon>
        <taxon>Spermatophyta</taxon>
        <taxon>Magnoliopsida</taxon>
        <taxon>eudicotyledons</taxon>
        <taxon>Gunneridae</taxon>
        <taxon>Pentapetalae</taxon>
        <taxon>rosids</taxon>
        <taxon>fabids</taxon>
        <taxon>Fagales</taxon>
        <taxon>Fagaceae</taxon>
        <taxon>Quercus</taxon>
    </lineage>
</organism>
<proteinExistence type="predicted"/>
<dbReference type="InParanoid" id="A0A7N2L013"/>
<reference evidence="2" key="1">
    <citation type="journal article" date="2016" name="G3 (Bethesda)">
        <title>First Draft Assembly and Annotation of the Genome of a California Endemic Oak Quercus lobata Nee (Fagaceae).</title>
        <authorList>
            <person name="Sork V.L."/>
            <person name="Fitz-Gibbon S.T."/>
            <person name="Puiu D."/>
            <person name="Crepeau M."/>
            <person name="Gugger P.F."/>
            <person name="Sherman R."/>
            <person name="Stevens K."/>
            <person name="Langley C.H."/>
            <person name="Pellegrini M."/>
            <person name="Salzberg S.L."/>
        </authorList>
    </citation>
    <scope>NUCLEOTIDE SEQUENCE [LARGE SCALE GENOMIC DNA]</scope>
    <source>
        <strain evidence="2">cv. SW786</strain>
    </source>
</reference>
<name>A0A7N2L013_QUELO</name>
<dbReference type="Gramene" id="QL02p075299:mrna">
    <property type="protein sequence ID" value="QL02p075299:mrna"/>
    <property type="gene ID" value="QL02p075299"/>
</dbReference>
<protein>
    <submittedName>
        <fullName evidence="1">Uncharacterized protein</fullName>
    </submittedName>
</protein>
<accession>A0A7N2L013</accession>
<dbReference type="EnsemblPlants" id="QL02p075299:mrna">
    <property type="protein sequence ID" value="QL02p075299:mrna"/>
    <property type="gene ID" value="QL02p075299"/>
</dbReference>
<sequence length="83" mass="9366">MIFNSNDLDDLISICSMVFQEAHAFGPDDVIVPAHCEWKIWAGNICAASFDRKCNGICKSVERIMDVHQRCGEDENIIWSASF</sequence>
<evidence type="ECO:0000313" key="1">
    <source>
        <dbReference type="EnsemblPlants" id="QL02p075299:mrna"/>
    </source>
</evidence>
<keyword evidence="2" id="KW-1185">Reference proteome</keyword>
<reference evidence="1" key="2">
    <citation type="submission" date="2021-01" db="UniProtKB">
        <authorList>
            <consortium name="EnsemblPlants"/>
        </authorList>
    </citation>
    <scope>IDENTIFICATION</scope>
</reference>
<dbReference type="Proteomes" id="UP000594261">
    <property type="component" value="Chromosome 2"/>
</dbReference>
<dbReference type="AlphaFoldDB" id="A0A7N2L013"/>
<evidence type="ECO:0000313" key="2">
    <source>
        <dbReference type="Proteomes" id="UP000594261"/>
    </source>
</evidence>